<name>A0AAE1G480_PETCI</name>
<proteinExistence type="predicted"/>
<feature type="compositionally biased region" description="Pro residues" evidence="1">
    <location>
        <begin position="25"/>
        <end position="44"/>
    </location>
</feature>
<dbReference type="Proteomes" id="UP001286313">
    <property type="component" value="Unassembled WGS sequence"/>
</dbReference>
<evidence type="ECO:0000256" key="1">
    <source>
        <dbReference type="SAM" id="MobiDB-lite"/>
    </source>
</evidence>
<gene>
    <name evidence="2" type="ORF">Pcinc_009716</name>
</gene>
<feature type="compositionally biased region" description="Polar residues" evidence="1">
    <location>
        <begin position="47"/>
        <end position="57"/>
    </location>
</feature>
<comment type="caution">
    <text evidence="2">The sequence shown here is derived from an EMBL/GenBank/DDBJ whole genome shotgun (WGS) entry which is preliminary data.</text>
</comment>
<feature type="region of interest" description="Disordered" evidence="1">
    <location>
        <begin position="16"/>
        <end position="57"/>
    </location>
</feature>
<reference evidence="2" key="1">
    <citation type="submission" date="2023-10" db="EMBL/GenBank/DDBJ databases">
        <title>Genome assemblies of two species of porcelain crab, Petrolisthes cinctipes and Petrolisthes manimaculis (Anomura: Porcellanidae).</title>
        <authorList>
            <person name="Angst P."/>
        </authorList>
    </citation>
    <scope>NUCLEOTIDE SEQUENCE</scope>
    <source>
        <strain evidence="2">PB745_01</strain>
        <tissue evidence="2">Gill</tissue>
    </source>
</reference>
<organism evidence="2 3">
    <name type="scientific">Petrolisthes cinctipes</name>
    <name type="common">Flat porcelain crab</name>
    <dbReference type="NCBI Taxonomy" id="88211"/>
    <lineage>
        <taxon>Eukaryota</taxon>
        <taxon>Metazoa</taxon>
        <taxon>Ecdysozoa</taxon>
        <taxon>Arthropoda</taxon>
        <taxon>Crustacea</taxon>
        <taxon>Multicrustacea</taxon>
        <taxon>Malacostraca</taxon>
        <taxon>Eumalacostraca</taxon>
        <taxon>Eucarida</taxon>
        <taxon>Decapoda</taxon>
        <taxon>Pleocyemata</taxon>
        <taxon>Anomura</taxon>
        <taxon>Galatheoidea</taxon>
        <taxon>Porcellanidae</taxon>
        <taxon>Petrolisthes</taxon>
    </lineage>
</organism>
<evidence type="ECO:0000313" key="3">
    <source>
        <dbReference type="Proteomes" id="UP001286313"/>
    </source>
</evidence>
<dbReference type="AlphaFoldDB" id="A0AAE1G480"/>
<sequence>MGPPYSRWDWTLKTKRCGAANGTPHPAPRPTSAPTAPTTPPSPPTSRITSGHTQGRSPFNVLTALSVLLRKGA</sequence>
<evidence type="ECO:0000313" key="2">
    <source>
        <dbReference type="EMBL" id="KAK3886139.1"/>
    </source>
</evidence>
<protein>
    <submittedName>
        <fullName evidence="2">Uncharacterized protein</fullName>
    </submittedName>
</protein>
<dbReference type="EMBL" id="JAWQEG010000726">
    <property type="protein sequence ID" value="KAK3886139.1"/>
    <property type="molecule type" value="Genomic_DNA"/>
</dbReference>
<keyword evidence="3" id="KW-1185">Reference proteome</keyword>
<accession>A0AAE1G480</accession>